<accession>A0A7S3L5Q5</accession>
<sequence length="303" mass="33867">MSVKATVQGYSFYLNVVVIDSQGRSEDSIEPSNSSEQLAAVEDPVAAAEDEEELEEEAKEETPAAESEDDSKNNGNVAVIPVGPVKDVKPTDPKIKLLMEGRSLVDSVFKRTPLKRNKSNEGNGKNFVQDGQRFMSSIGSSITRSGSNISKRASRFVASKTMVGRAEKAVVECIPLVTEEIGVEMSISKRFQQGPIFVLEVDMKGCDMLELLEKVSGEEAARQYRNVKEGLEALGLPDTQDMFLKEMLPKLRKAMMERMSEIVPDKMKMKKQYEDLEIQCVALEDQEEAKWLYNFLAFMQDMK</sequence>
<dbReference type="AlphaFoldDB" id="A0A7S3L5Q5"/>
<feature type="region of interest" description="Disordered" evidence="1">
    <location>
        <begin position="23"/>
        <end position="85"/>
    </location>
</feature>
<feature type="compositionally biased region" description="Low complexity" evidence="1">
    <location>
        <begin position="38"/>
        <end position="47"/>
    </location>
</feature>
<evidence type="ECO:0000256" key="1">
    <source>
        <dbReference type="SAM" id="MobiDB-lite"/>
    </source>
</evidence>
<reference evidence="2" key="1">
    <citation type="submission" date="2021-01" db="EMBL/GenBank/DDBJ databases">
        <authorList>
            <person name="Corre E."/>
            <person name="Pelletier E."/>
            <person name="Niang G."/>
            <person name="Scheremetjew M."/>
            <person name="Finn R."/>
            <person name="Kale V."/>
            <person name="Holt S."/>
            <person name="Cochrane G."/>
            <person name="Meng A."/>
            <person name="Brown T."/>
            <person name="Cohen L."/>
        </authorList>
    </citation>
    <scope>NUCLEOTIDE SEQUENCE</scope>
    <source>
        <strain evidence="2">CCMP127</strain>
    </source>
</reference>
<feature type="compositionally biased region" description="Acidic residues" evidence="1">
    <location>
        <begin position="48"/>
        <end position="59"/>
    </location>
</feature>
<organism evidence="2">
    <name type="scientific">Amphora coffeiformis</name>
    <dbReference type="NCBI Taxonomy" id="265554"/>
    <lineage>
        <taxon>Eukaryota</taxon>
        <taxon>Sar</taxon>
        <taxon>Stramenopiles</taxon>
        <taxon>Ochrophyta</taxon>
        <taxon>Bacillariophyta</taxon>
        <taxon>Bacillariophyceae</taxon>
        <taxon>Bacillariophycidae</taxon>
        <taxon>Thalassiophysales</taxon>
        <taxon>Catenulaceae</taxon>
        <taxon>Amphora</taxon>
    </lineage>
</organism>
<name>A0A7S3L5Q5_9STRA</name>
<protein>
    <submittedName>
        <fullName evidence="2">Uncharacterized protein</fullName>
    </submittedName>
</protein>
<gene>
    <name evidence="2" type="ORF">ACOF00016_LOCUS9711</name>
</gene>
<evidence type="ECO:0000313" key="2">
    <source>
        <dbReference type="EMBL" id="CAE0412447.1"/>
    </source>
</evidence>
<proteinExistence type="predicted"/>
<dbReference type="EMBL" id="HBIM01011731">
    <property type="protein sequence ID" value="CAE0412447.1"/>
    <property type="molecule type" value="Transcribed_RNA"/>
</dbReference>